<dbReference type="InterPro" id="IPR003607">
    <property type="entry name" value="HD/PDEase_dom"/>
</dbReference>
<name>A0A4Z0VW37_9BACT</name>
<dbReference type="Pfam" id="PF13487">
    <property type="entry name" value="HD_5"/>
    <property type="match status" value="1"/>
</dbReference>
<dbReference type="AlphaFoldDB" id="A0A4Z0VW37"/>
<gene>
    <name evidence="2" type="ORF">E4650_10255</name>
</gene>
<comment type="caution">
    <text evidence="2">The sequence shown here is derived from an EMBL/GenBank/DDBJ whole genome shotgun (WGS) entry which is preliminary data.</text>
</comment>
<feature type="domain" description="HD-GYP" evidence="1">
    <location>
        <begin position="5"/>
        <end position="191"/>
    </location>
</feature>
<dbReference type="PROSITE" id="PS51832">
    <property type="entry name" value="HD_GYP"/>
    <property type="match status" value="1"/>
</dbReference>
<evidence type="ECO:0000259" key="1">
    <source>
        <dbReference type="PROSITE" id="PS51832"/>
    </source>
</evidence>
<evidence type="ECO:0000313" key="3">
    <source>
        <dbReference type="Proteomes" id="UP000297288"/>
    </source>
</evidence>
<proteinExistence type="predicted"/>
<evidence type="ECO:0000313" key="2">
    <source>
        <dbReference type="EMBL" id="TGG85828.1"/>
    </source>
</evidence>
<protein>
    <submittedName>
        <fullName evidence="2">HD-GYP domain-containing protein</fullName>
    </submittedName>
</protein>
<dbReference type="SUPFAM" id="SSF109604">
    <property type="entry name" value="HD-domain/PDEase-like"/>
    <property type="match status" value="1"/>
</dbReference>
<dbReference type="CDD" id="cd00077">
    <property type="entry name" value="HDc"/>
    <property type="match status" value="1"/>
</dbReference>
<sequence>MNEFQNNVQRQIIISLIKMMEYHDTYTKGHSQNVAELAEEFSKYLGYDKNFLNRIYLSGMVHDIGKIIIPQNVLNKPAKLTQDEYDLIKRHPLYAFEVLNEIDNLKDISQIVKHHHERVDGRGYPDNLVDSEIPVESKILCLVDTWDAMTRNRSYRKALSKEVAKKELIKNKGKQFDEKLVDHFIKFIEEK</sequence>
<reference evidence="2 3" key="1">
    <citation type="submission" date="2019-04" db="EMBL/GenBank/DDBJ databases">
        <title>Draft genome sequence data and analysis of a Fermenting Bacterium, Geotoga petraea strain HO-Geo1, isolated from heavy-oil petroleum reservoir in Russia.</title>
        <authorList>
            <person name="Grouzdev D.S."/>
            <person name="Semenova E.M."/>
            <person name="Sokolova D.S."/>
            <person name="Tourova T.P."/>
            <person name="Poltaraus A.B."/>
            <person name="Nazina T.N."/>
        </authorList>
    </citation>
    <scope>NUCLEOTIDE SEQUENCE [LARGE SCALE GENOMIC DNA]</scope>
    <source>
        <strain evidence="2 3">HO-Geo1</strain>
    </source>
</reference>
<organism evidence="2 3">
    <name type="scientific">Geotoga petraea</name>
    <dbReference type="NCBI Taxonomy" id="28234"/>
    <lineage>
        <taxon>Bacteria</taxon>
        <taxon>Thermotogati</taxon>
        <taxon>Thermotogota</taxon>
        <taxon>Thermotogae</taxon>
        <taxon>Petrotogales</taxon>
        <taxon>Petrotogaceae</taxon>
        <taxon>Geotoga</taxon>
    </lineage>
</organism>
<dbReference type="PANTHER" id="PTHR43155">
    <property type="entry name" value="CYCLIC DI-GMP PHOSPHODIESTERASE PA4108-RELATED"/>
    <property type="match status" value="1"/>
</dbReference>
<dbReference type="Gene3D" id="1.10.3210.10">
    <property type="entry name" value="Hypothetical protein af1432"/>
    <property type="match status" value="1"/>
</dbReference>
<dbReference type="Proteomes" id="UP000297288">
    <property type="component" value="Unassembled WGS sequence"/>
</dbReference>
<accession>A0A4Z0VW37</accession>
<dbReference type="EMBL" id="SRME01000017">
    <property type="protein sequence ID" value="TGG85828.1"/>
    <property type="molecule type" value="Genomic_DNA"/>
</dbReference>
<dbReference type="InterPro" id="IPR037522">
    <property type="entry name" value="HD_GYP_dom"/>
</dbReference>
<dbReference type="SMART" id="SM00471">
    <property type="entry name" value="HDc"/>
    <property type="match status" value="1"/>
</dbReference>